<dbReference type="Pfam" id="PF01740">
    <property type="entry name" value="STAS"/>
    <property type="match status" value="1"/>
</dbReference>
<dbReference type="STRING" id="1707952.A6A03_17970"/>
<protein>
    <recommendedName>
        <fullName evidence="2">Anti-sigma factor antagonist</fullName>
    </recommendedName>
</protein>
<gene>
    <name evidence="4" type="ORF">A6A03_17970</name>
</gene>
<proteinExistence type="inferred from homology"/>
<dbReference type="InterPro" id="IPR036513">
    <property type="entry name" value="STAS_dom_sf"/>
</dbReference>
<dbReference type="CDD" id="cd07043">
    <property type="entry name" value="STAS_anti-anti-sigma_factors"/>
    <property type="match status" value="1"/>
</dbReference>
<reference evidence="4 5" key="1">
    <citation type="submission" date="2016-04" db="EMBL/GenBank/DDBJ databases">
        <title>Chloroflexus islandicus sp. nov., a thermophilic filamentous anoxygenic phototrophic bacterium from geyser Strokkur (Iceland).</title>
        <authorList>
            <person name="Gaisin V.A."/>
            <person name="Kalashnikov A.M."/>
            <person name="Sukhacheva M.V."/>
            <person name="Grouzdev D.S."/>
            <person name="Ivanov T.M."/>
            <person name="Kuznetsov B."/>
            <person name="Gorlenko V.M."/>
        </authorList>
    </citation>
    <scope>NUCLEOTIDE SEQUENCE [LARGE SCALE GENOMIC DNA]</scope>
    <source>
        <strain evidence="5">isl-2</strain>
    </source>
</reference>
<dbReference type="GO" id="GO:0043856">
    <property type="term" value="F:anti-sigma factor antagonist activity"/>
    <property type="evidence" value="ECO:0007669"/>
    <property type="project" value="InterPro"/>
</dbReference>
<dbReference type="AlphaFoldDB" id="A0A178M4K5"/>
<dbReference type="Proteomes" id="UP000078287">
    <property type="component" value="Unassembled WGS sequence"/>
</dbReference>
<accession>A0A178M4K5</accession>
<dbReference type="PANTHER" id="PTHR33495:SF2">
    <property type="entry name" value="ANTI-SIGMA FACTOR ANTAGONIST TM_1081-RELATED"/>
    <property type="match status" value="1"/>
</dbReference>
<sequence>MELNHRRLNRVDLVEVVGRVDAATAPQLKQLIESIFADGRYRIVLDLSRLEYISSPGLRVLIEARKKAREWKLTDLEGGDVRIANLPPRIKEVFDLTGFSSLFEIYGDTVEAVGSF</sequence>
<comment type="caution">
    <text evidence="4">The sequence shown here is derived from an EMBL/GenBank/DDBJ whole genome shotgun (WGS) entry which is preliminary data.</text>
</comment>
<dbReference type="SUPFAM" id="SSF52091">
    <property type="entry name" value="SpoIIaa-like"/>
    <property type="match status" value="1"/>
</dbReference>
<dbReference type="PROSITE" id="PS50801">
    <property type="entry name" value="STAS"/>
    <property type="match status" value="1"/>
</dbReference>
<keyword evidence="5" id="KW-1185">Reference proteome</keyword>
<dbReference type="InterPro" id="IPR002645">
    <property type="entry name" value="STAS_dom"/>
</dbReference>
<dbReference type="OrthoDB" id="9794628at2"/>
<dbReference type="NCBIfam" id="TIGR00377">
    <property type="entry name" value="ant_ant_sig"/>
    <property type="match status" value="1"/>
</dbReference>
<dbReference type="Gene3D" id="3.30.750.24">
    <property type="entry name" value="STAS domain"/>
    <property type="match status" value="1"/>
</dbReference>
<evidence type="ECO:0000256" key="1">
    <source>
        <dbReference type="ARBA" id="ARBA00009013"/>
    </source>
</evidence>
<evidence type="ECO:0000313" key="5">
    <source>
        <dbReference type="Proteomes" id="UP000078287"/>
    </source>
</evidence>
<feature type="domain" description="STAS" evidence="3">
    <location>
        <begin position="1"/>
        <end position="116"/>
    </location>
</feature>
<dbReference type="RefSeq" id="WP_066789991.1">
    <property type="nucleotide sequence ID" value="NZ_LWQS01000076.1"/>
</dbReference>
<organism evidence="4 5">
    <name type="scientific">Chloroflexus islandicus</name>
    <dbReference type="NCBI Taxonomy" id="1707952"/>
    <lineage>
        <taxon>Bacteria</taxon>
        <taxon>Bacillati</taxon>
        <taxon>Chloroflexota</taxon>
        <taxon>Chloroflexia</taxon>
        <taxon>Chloroflexales</taxon>
        <taxon>Chloroflexineae</taxon>
        <taxon>Chloroflexaceae</taxon>
        <taxon>Chloroflexus</taxon>
    </lineage>
</organism>
<dbReference type="EMBL" id="LWQS01000076">
    <property type="protein sequence ID" value="OAN43682.1"/>
    <property type="molecule type" value="Genomic_DNA"/>
</dbReference>
<evidence type="ECO:0000256" key="2">
    <source>
        <dbReference type="RuleBase" id="RU003749"/>
    </source>
</evidence>
<evidence type="ECO:0000313" key="4">
    <source>
        <dbReference type="EMBL" id="OAN43682.1"/>
    </source>
</evidence>
<name>A0A178M4K5_9CHLR</name>
<dbReference type="PANTHER" id="PTHR33495">
    <property type="entry name" value="ANTI-SIGMA FACTOR ANTAGONIST TM_1081-RELATED-RELATED"/>
    <property type="match status" value="1"/>
</dbReference>
<dbReference type="InterPro" id="IPR003658">
    <property type="entry name" value="Anti-sigma_ant"/>
</dbReference>
<comment type="similarity">
    <text evidence="1 2">Belongs to the anti-sigma-factor antagonist family.</text>
</comment>
<evidence type="ECO:0000259" key="3">
    <source>
        <dbReference type="PROSITE" id="PS50801"/>
    </source>
</evidence>